<evidence type="ECO:0000313" key="9">
    <source>
        <dbReference type="Proteomes" id="UP000465601"/>
    </source>
</evidence>
<keyword evidence="9" id="KW-1185">Reference proteome</keyword>
<sequence length="1966" mass="213577">MLKGKKIRKSLAILITMMMVLGSFGSFAFAEEIRYNSAKEQLQEAASIKISSEVIKDLEKEEYAEVLVYMKDQVDTEMVAQATRSAVATLMTPYNVKLEVRKGVVEALRDKAEITQANVINYLEQEKANGNVEEFTSYHIVNMLYVKATKEVIENISYMTEIEKISKNKTYTMDTPETSGAQPEAVEGLEWNIERVKADQVWDLGFDGTGVVVATLDSGSTWNHPALMHQWRGYDSSTGTTNPEGNWYDPSHGTTLPTDDPAVPHGTHVMGTILGQEPDGSNKIGVAPGAKWIAVRVFNTSGSTTDAILLDGAEWILAPGGDPTMAPDVVNNSWGGGPGIDDWYRDAVRNWRAAGIFPAFSAGNQRQGEPAPWPGSISNPANYPESYAVAALDINNTRASFSKLGPSPYDEDLIKPNIAAPGVGIRSSIPGGYEGGWSGTSMSCPAVAGVVALMLSANSSLTVDEIEAVLAETAVPLTDSTYPEAPNFGYGYGLVDAFEAVSSIASGTGFIGGKVLTPGEDTSLPVILHQQEITEAYMGSNIDITAEIMDDVSVVEAELLVKEEGKSYWMLAPMKRISGDHKDGIYKGTISNDMLLGDSIVYKIRARDYGGEVVVTEDYSISIAFGVLPGEYVQGFESHANGWSLDEAWQWGAPSGADPEAFEGEQLAGTTLGGSYPNSADSWMITPPIDLRDSTLAAASLGFNHWYDLETNFDYGYVYVTNDFGENWHQAGPTYNGTSGQWREAFVSLNDFIGSQNPVYVAYRFTSDGSVAKQGWYIDNVRIMGPDEVPPSAPTNLSAAGTATGVRLTWTHSPDGDLSHYNIYRSVVSGSDYTKITETNSSSYLDTDVEEGTVYYYVLDAQDTSGNISDYTEEVSGSIAVVDILFTTDFEEDDGGFVTDGTNNSWAWGAPISGPNGAASGVNLWATNLEDNYPLSSDSWIETPAITIPEDKLGVLTFNHWYDFEGTTTLWDYGQVEISTDDGATWTNITPGGRFGTRLQTWRNEEIALEGYTGETVKIRFFFHSDGSVAYLGWYIDDVTVIGLDYVPPPIVDEEEITYDDGSAEDALVLNQAGNGLAVRFTPNRLGMLEGANIYLWGNDFPEPGGNRLGFVVYTEDNGTLAQVGDPIYVDNLTRGDWNYIDLSSLNFSTDGDFYISTMQDDIGVNVPATGMDDNPSSPYSRSFLNIEGEMVPIAETGFYYSTMIRAIVNYNLDGIEADYNVKPVENNKLQNNLGLVNNISPVKAANEVEDEKSDYKSKEPSFSLKRNVTNKYEVVEDTVISNTPITLSGGIPVADAVVTVLETGRSVKTDVETGKFLMRHPITEEGETFTLRAEAYGHYPQEVEITLGEDETISQIFVLDPKPQGSIEGRIFDRYYGNPAANAVIRVVEDPKIAPVVADENGNFTFPAVYEGTYTLKVIADGFEPGEVVVEVDGDEITNVEIPLKRFVGYEDEIVYDDGTGENALVLNASGNGLAVRFTPNQFGKVKGANVYIWDTSWPTPGGNRIGFAIYSTDENGTPSQVGDPIFVNVERGAFNYIDLSSHGFSTDRDFYISTIQDAAGTSCPGTGIDESSPHADRSYLNIAGDFIPMSDEDVVGALMIRAIMEYSVSVPVITNLEALTYTNQDSITVEGTVTADGQVNVYVNGEEATSVTTENRSFTAVVDLPADENTIIVTAEMDGVETEPSQPITIIKDKEAPVLVVEEPLDNAKINVEAIHVIGNVSDNIHLDGVLINGVEVVVGEDGSFDERIFVNQGENLVTIEASDYAGNTTVIERRVFVELNAPVITNLQPQEDIELRAGETLEISFDAPTGGAGYYRILLPFEPASDNLGVPMIEVDGVYSATWTVPGGLVASNLQVEVVYVDEHGYQVSKIATGRVTVIGNMEDLIANSVIIGNEAFDIEYLNNNADAQMKLIDAYNADEAVYIKLNATTIVTTDGSLAGIENLPERLTYYAADGKTAIYEKY</sequence>
<dbReference type="Gene3D" id="2.60.120.260">
    <property type="entry name" value="Galactose-binding domain-like"/>
    <property type="match status" value="2"/>
</dbReference>
<dbReference type="InterPro" id="IPR036116">
    <property type="entry name" value="FN3_sf"/>
</dbReference>
<dbReference type="Gene3D" id="2.60.40.1120">
    <property type="entry name" value="Carboxypeptidase-like, regulatory domain"/>
    <property type="match status" value="1"/>
</dbReference>
<dbReference type="GO" id="GO:0006508">
    <property type="term" value="P:proteolysis"/>
    <property type="evidence" value="ECO:0007669"/>
    <property type="project" value="UniProtKB-KW"/>
</dbReference>
<dbReference type="InterPro" id="IPR015500">
    <property type="entry name" value="Peptidase_S8_subtilisin-rel"/>
</dbReference>
<dbReference type="InterPro" id="IPR008969">
    <property type="entry name" value="CarboxyPept-like_regulatory"/>
</dbReference>
<dbReference type="SUPFAM" id="SSF52743">
    <property type="entry name" value="Subtilisin-like"/>
    <property type="match status" value="1"/>
</dbReference>
<dbReference type="PANTHER" id="PTHR43399:SF4">
    <property type="entry name" value="CELL WALL-ASSOCIATED PROTEASE"/>
    <property type="match status" value="1"/>
</dbReference>
<accession>A0A833HNV5</accession>
<dbReference type="Pfam" id="PF09136">
    <property type="entry name" value="Glucodextran_B"/>
    <property type="match status" value="1"/>
</dbReference>
<dbReference type="PROSITE" id="PS00138">
    <property type="entry name" value="SUBTILASE_SER"/>
    <property type="match status" value="1"/>
</dbReference>
<keyword evidence="3 6" id="KW-0378">Hydrolase</keyword>
<evidence type="ECO:0000256" key="1">
    <source>
        <dbReference type="ARBA" id="ARBA00011073"/>
    </source>
</evidence>
<dbReference type="Pfam" id="PF20773">
    <property type="entry name" value="InhA-like_MAM"/>
    <property type="match status" value="2"/>
</dbReference>
<feature type="active site" description="Charge relay system" evidence="5 6">
    <location>
        <position position="217"/>
    </location>
</feature>
<dbReference type="PANTHER" id="PTHR43399">
    <property type="entry name" value="SUBTILISIN-RELATED"/>
    <property type="match status" value="1"/>
</dbReference>
<organism evidence="8 9">
    <name type="scientific">Alkaliphilus serpentinus</name>
    <dbReference type="NCBI Taxonomy" id="1482731"/>
    <lineage>
        <taxon>Bacteria</taxon>
        <taxon>Bacillati</taxon>
        <taxon>Bacillota</taxon>
        <taxon>Clostridia</taxon>
        <taxon>Peptostreptococcales</taxon>
        <taxon>Natronincolaceae</taxon>
        <taxon>Alkaliphilus</taxon>
    </lineage>
</organism>
<dbReference type="EMBL" id="WBZB01000024">
    <property type="protein sequence ID" value="KAB3530008.1"/>
    <property type="molecule type" value="Genomic_DNA"/>
</dbReference>
<comment type="similarity">
    <text evidence="1 6">Belongs to the peptidase S8 family.</text>
</comment>
<evidence type="ECO:0000313" key="8">
    <source>
        <dbReference type="EMBL" id="KAB3530008.1"/>
    </source>
</evidence>
<proteinExistence type="inferred from homology"/>
<dbReference type="OrthoDB" id="9798386at2"/>
<dbReference type="CDD" id="cd00063">
    <property type="entry name" value="FN3"/>
    <property type="match status" value="1"/>
</dbReference>
<gene>
    <name evidence="8" type="ORF">F8153_07880</name>
</gene>
<dbReference type="Pfam" id="PF00082">
    <property type="entry name" value="Peptidase_S8"/>
    <property type="match status" value="1"/>
</dbReference>
<dbReference type="InterPro" id="IPR000209">
    <property type="entry name" value="Peptidase_S8/S53_dom"/>
</dbReference>
<dbReference type="GO" id="GO:0004252">
    <property type="term" value="F:serine-type endopeptidase activity"/>
    <property type="evidence" value="ECO:0007669"/>
    <property type="project" value="UniProtKB-UniRule"/>
</dbReference>
<dbReference type="SMART" id="SM00060">
    <property type="entry name" value="FN3"/>
    <property type="match status" value="1"/>
</dbReference>
<dbReference type="Gene3D" id="3.40.50.200">
    <property type="entry name" value="Peptidase S8/S53 domain"/>
    <property type="match status" value="1"/>
</dbReference>
<evidence type="ECO:0000256" key="5">
    <source>
        <dbReference type="PIRSR" id="PIRSR615500-1"/>
    </source>
</evidence>
<dbReference type="PROSITE" id="PS51892">
    <property type="entry name" value="SUBTILASE"/>
    <property type="match status" value="1"/>
</dbReference>
<dbReference type="PROSITE" id="PS50853">
    <property type="entry name" value="FN3"/>
    <property type="match status" value="1"/>
</dbReference>
<dbReference type="InterPro" id="IPR051048">
    <property type="entry name" value="Peptidase_S8/S53_subtilisin"/>
</dbReference>
<keyword evidence="4 6" id="KW-0720">Serine protease</keyword>
<dbReference type="InterPro" id="IPR023828">
    <property type="entry name" value="Peptidase_S8_Ser-AS"/>
</dbReference>
<feature type="active site" description="Charge relay system" evidence="5 6">
    <location>
        <position position="441"/>
    </location>
</feature>
<dbReference type="Pfam" id="PF13620">
    <property type="entry name" value="CarboxypepD_reg"/>
    <property type="match status" value="1"/>
</dbReference>
<feature type="active site" description="Charge relay system" evidence="5 6">
    <location>
        <position position="265"/>
    </location>
</feature>
<comment type="caution">
    <text evidence="8">The sequence shown here is derived from an EMBL/GenBank/DDBJ whole genome shotgun (WGS) entry which is preliminary data.</text>
</comment>
<evidence type="ECO:0000256" key="3">
    <source>
        <dbReference type="ARBA" id="ARBA00022801"/>
    </source>
</evidence>
<dbReference type="Proteomes" id="UP000465601">
    <property type="component" value="Unassembled WGS sequence"/>
</dbReference>
<evidence type="ECO:0000256" key="6">
    <source>
        <dbReference type="PROSITE-ProRule" id="PRU01240"/>
    </source>
</evidence>
<dbReference type="InterPro" id="IPR036852">
    <property type="entry name" value="Peptidase_S8/S53_dom_sf"/>
</dbReference>
<name>A0A833HNV5_9FIRM</name>
<dbReference type="PRINTS" id="PR00723">
    <property type="entry name" value="SUBTILISIN"/>
</dbReference>
<dbReference type="SUPFAM" id="SSF49464">
    <property type="entry name" value="Carboxypeptidase regulatory domain-like"/>
    <property type="match status" value="2"/>
</dbReference>
<evidence type="ECO:0000256" key="4">
    <source>
        <dbReference type="ARBA" id="ARBA00022825"/>
    </source>
</evidence>
<dbReference type="SUPFAM" id="SSF49265">
    <property type="entry name" value="Fibronectin type III"/>
    <property type="match status" value="1"/>
</dbReference>
<evidence type="ECO:0000259" key="7">
    <source>
        <dbReference type="PROSITE" id="PS50853"/>
    </source>
</evidence>
<protein>
    <submittedName>
        <fullName evidence="8">S8 family serine peptidase</fullName>
    </submittedName>
</protein>
<evidence type="ECO:0000256" key="2">
    <source>
        <dbReference type="ARBA" id="ARBA00022670"/>
    </source>
</evidence>
<dbReference type="InterPro" id="IPR003961">
    <property type="entry name" value="FN3_dom"/>
</dbReference>
<feature type="domain" description="Fibronectin type-III" evidence="7">
    <location>
        <begin position="790"/>
        <end position="882"/>
    </location>
</feature>
<dbReference type="Gene3D" id="2.60.40.10">
    <property type="entry name" value="Immunoglobulins"/>
    <property type="match status" value="3"/>
</dbReference>
<keyword evidence="2 6" id="KW-0645">Protease</keyword>
<dbReference type="RefSeq" id="WP_151865816.1">
    <property type="nucleotide sequence ID" value="NZ_WBZB01000024.1"/>
</dbReference>
<reference evidence="8 9" key="1">
    <citation type="submission" date="2019-10" db="EMBL/GenBank/DDBJ databases">
        <title>Alkaliphilus serpentinus sp. nov. and Alkaliphilus pronyensis sp. nov., two novel anaerobic alkaliphilic species isolated from the serpentinized-hosted hydrothermal field of the Prony Bay (New Caledonia).</title>
        <authorList>
            <person name="Postec A."/>
        </authorList>
    </citation>
    <scope>NUCLEOTIDE SEQUENCE [LARGE SCALE GENOMIC DNA]</scope>
    <source>
        <strain evidence="8 9">LacT</strain>
    </source>
</reference>
<dbReference type="InterPro" id="IPR013783">
    <property type="entry name" value="Ig-like_fold"/>
</dbReference>